<name>A0AAX3LNF3_9RHOB</name>
<dbReference type="Proteomes" id="UP001210770">
    <property type="component" value="Chromosome"/>
</dbReference>
<dbReference type="EMBL" id="CP116423">
    <property type="protein sequence ID" value="WCE70159.1"/>
    <property type="molecule type" value="Genomic_DNA"/>
</dbReference>
<dbReference type="AlphaFoldDB" id="A0AAX3LNF3"/>
<sequence>MITWTSKSPLAALAMLTLSACEGGQGFSFGGSPDTPEKPLLQTALAGGAVQVVPPQGYCIDPKSLKRRFALMARCDALGLPDAVSAAPRGILTLALIEAEADAPLPTPQQVAEAAGLSQLQEAGRIEGASIFVAQGPVPAEGMSPRHWRGMARIGGHVASVTLYGAPQSRAISEEGRALVAELIQQSRSKSAKPTAPGS</sequence>
<keyword evidence="1" id="KW-0732">Signal</keyword>
<gene>
    <name evidence="2" type="ORF">PL336_15415</name>
</gene>
<accession>A0AAX3LNF3</accession>
<dbReference type="PROSITE" id="PS51257">
    <property type="entry name" value="PROKAR_LIPOPROTEIN"/>
    <property type="match status" value="1"/>
</dbReference>
<evidence type="ECO:0008006" key="4">
    <source>
        <dbReference type="Google" id="ProtNLM"/>
    </source>
</evidence>
<protein>
    <recommendedName>
        <fullName evidence="4">Dihydroxy-acid dehydratase</fullName>
    </recommendedName>
</protein>
<feature type="chain" id="PRO_5043858763" description="Dihydroxy-acid dehydratase" evidence="1">
    <location>
        <begin position="21"/>
        <end position="199"/>
    </location>
</feature>
<dbReference type="RefSeq" id="WP_271688456.1">
    <property type="nucleotide sequence ID" value="NZ_CP116423.1"/>
</dbReference>
<feature type="signal peptide" evidence="1">
    <location>
        <begin position="1"/>
        <end position="20"/>
    </location>
</feature>
<proteinExistence type="predicted"/>
<reference evidence="2" key="1">
    <citation type="submission" date="2023-01" db="EMBL/GenBank/DDBJ databases">
        <title>Comparative genomic analysis of cold water coral derived Sulfitobacter faviae: insights into their metabolism and habitat adaptation.</title>
        <authorList>
            <person name="Guo Y."/>
            <person name="Lin S."/>
            <person name="Huang Z."/>
            <person name="Tang K."/>
            <person name="Wang X."/>
        </authorList>
    </citation>
    <scope>NUCLEOTIDE SEQUENCE</scope>
    <source>
        <strain evidence="2">SCSIO W_1865</strain>
    </source>
</reference>
<evidence type="ECO:0000256" key="1">
    <source>
        <dbReference type="SAM" id="SignalP"/>
    </source>
</evidence>
<evidence type="ECO:0000313" key="3">
    <source>
        <dbReference type="Proteomes" id="UP001210770"/>
    </source>
</evidence>
<organism evidence="2 3">
    <name type="scientific">Sulfitobacter faviae</name>
    <dbReference type="NCBI Taxonomy" id="1775881"/>
    <lineage>
        <taxon>Bacteria</taxon>
        <taxon>Pseudomonadati</taxon>
        <taxon>Pseudomonadota</taxon>
        <taxon>Alphaproteobacteria</taxon>
        <taxon>Rhodobacterales</taxon>
        <taxon>Roseobacteraceae</taxon>
        <taxon>Sulfitobacter</taxon>
    </lineage>
</organism>
<evidence type="ECO:0000313" key="2">
    <source>
        <dbReference type="EMBL" id="WCE70159.1"/>
    </source>
</evidence>